<dbReference type="AlphaFoldDB" id="A0A6B0V7C4"/>
<organism evidence="2">
    <name type="scientific">Ixodes ricinus</name>
    <name type="common">Common tick</name>
    <name type="synonym">Acarus ricinus</name>
    <dbReference type="NCBI Taxonomy" id="34613"/>
    <lineage>
        <taxon>Eukaryota</taxon>
        <taxon>Metazoa</taxon>
        <taxon>Ecdysozoa</taxon>
        <taxon>Arthropoda</taxon>
        <taxon>Chelicerata</taxon>
        <taxon>Arachnida</taxon>
        <taxon>Acari</taxon>
        <taxon>Parasitiformes</taxon>
        <taxon>Ixodida</taxon>
        <taxon>Ixodoidea</taxon>
        <taxon>Ixodidae</taxon>
        <taxon>Ixodinae</taxon>
        <taxon>Ixodes</taxon>
    </lineage>
</organism>
<sequence>MGKRLTLFKTSVLQLGGAANTPNRYSGSGNKEIEPTCDPQFRKRGITSNWGRYEEPLETETDYNRKKGEDFELLLSTSVGSSAHFRFKEQQDWQDDLHIDEFLSVDCDALADALQTIPLHKRLELPEEIFPPEILKQYNDDAASHRQKYGGGGKIRSWKNASSVSDSLTSTLLTAAGATSRSTKVKGQGQDDLSRSLGACLSLNSGQQTQGRGKSPKEEEEDLDFLLSLSSTAKPDQQIEKQDGPKEPAESGDLPMRPVDQKSTMEPLAQAVQKPTIDLEDWLDSVLQD</sequence>
<dbReference type="PANTHER" id="PTHR16524:SF2">
    <property type="entry name" value="CELL DEATH REGULATOR AVEN"/>
    <property type="match status" value="1"/>
</dbReference>
<dbReference type="EMBL" id="GIFC01015709">
    <property type="protein sequence ID" value="MXU97792.1"/>
    <property type="molecule type" value="Transcribed_RNA"/>
</dbReference>
<proteinExistence type="predicted"/>
<dbReference type="GO" id="GO:0010972">
    <property type="term" value="P:negative regulation of G2/M transition of mitotic cell cycle"/>
    <property type="evidence" value="ECO:0007669"/>
    <property type="project" value="TreeGrafter"/>
</dbReference>
<protein>
    <submittedName>
        <fullName evidence="2">Putative cell death regulator aven</fullName>
    </submittedName>
</protein>
<name>A0A6B0V7C4_IXORI</name>
<feature type="compositionally biased region" description="Basic and acidic residues" evidence="1">
    <location>
        <begin position="237"/>
        <end position="249"/>
    </location>
</feature>
<evidence type="ECO:0000313" key="2">
    <source>
        <dbReference type="EMBL" id="MXU97792.1"/>
    </source>
</evidence>
<dbReference type="InterPro" id="IPR026187">
    <property type="entry name" value="Aven"/>
</dbReference>
<reference evidence="2" key="1">
    <citation type="submission" date="2019-12" db="EMBL/GenBank/DDBJ databases">
        <title>An insight into the sialome of adult female Ixodes ricinus ticks feeding for 6 days.</title>
        <authorList>
            <person name="Perner J."/>
            <person name="Ribeiro J.M.C."/>
        </authorList>
    </citation>
    <scope>NUCLEOTIDE SEQUENCE</scope>
    <source>
        <strain evidence="2">Semi-engorged</strain>
        <tissue evidence="2">Salivary glands</tissue>
    </source>
</reference>
<dbReference type="PANTHER" id="PTHR16524">
    <property type="entry name" value="CELL DEATH REGULATOR AVEN"/>
    <property type="match status" value="1"/>
</dbReference>
<feature type="compositionally biased region" description="Polar residues" evidence="1">
    <location>
        <begin position="202"/>
        <end position="212"/>
    </location>
</feature>
<feature type="region of interest" description="Disordered" evidence="1">
    <location>
        <begin position="202"/>
        <end position="273"/>
    </location>
</feature>
<accession>A0A6B0V7C4</accession>
<evidence type="ECO:0000256" key="1">
    <source>
        <dbReference type="SAM" id="MobiDB-lite"/>
    </source>
</evidence>